<sequence>MSKNIIGLTIFGLFAVSALAFAREIKWDGNQSVVRVIERKAEIERRIEAFNKTLKYNKIQGQIQSCSDILDFPTGFGGGNHSYGAVCDFRQRNKSNRVFICNDLMVGHFYMSEKFIDTDEWKAEAIYKNCYGG</sequence>
<keyword evidence="2" id="KW-1185">Reference proteome</keyword>
<comment type="caution">
    <text evidence="1">The sequence shown here is derived from an EMBL/GenBank/DDBJ whole genome shotgun (WGS) entry which is preliminary data.</text>
</comment>
<gene>
    <name evidence="1" type="ORF">TUM20286_20710</name>
</gene>
<reference evidence="1 2" key="1">
    <citation type="submission" date="2021-12" db="EMBL/GenBank/DDBJ databases">
        <title>Characterization of novel class B3 metallo-beta-lactamase from novel Pseudomonas species.</title>
        <authorList>
            <person name="Yamada K."/>
            <person name="Aoki K."/>
            <person name="Ishii Y."/>
        </authorList>
    </citation>
    <scope>NUCLEOTIDE SEQUENCE [LARGE SCALE GENOMIC DNA]</scope>
    <source>
        <strain evidence="1 2">TUM20286</strain>
    </source>
</reference>
<evidence type="ECO:0000313" key="1">
    <source>
        <dbReference type="EMBL" id="GJN52319.1"/>
    </source>
</evidence>
<protein>
    <submittedName>
        <fullName evidence="1">Uncharacterized protein</fullName>
    </submittedName>
</protein>
<evidence type="ECO:0000313" key="2">
    <source>
        <dbReference type="Proteomes" id="UP001054892"/>
    </source>
</evidence>
<proteinExistence type="predicted"/>
<accession>A0ABQ4VXB2</accession>
<dbReference type="EMBL" id="BQKM01000003">
    <property type="protein sequence ID" value="GJN52319.1"/>
    <property type="molecule type" value="Genomic_DNA"/>
</dbReference>
<name>A0ABQ4VXB2_9PSED</name>
<dbReference type="RefSeq" id="WP_236247127.1">
    <property type="nucleotide sequence ID" value="NZ_BQKM01000003.1"/>
</dbReference>
<organism evidence="1 2">
    <name type="scientific">Pseudomonas tohonis</name>
    <dbReference type="NCBI Taxonomy" id="2725477"/>
    <lineage>
        <taxon>Bacteria</taxon>
        <taxon>Pseudomonadati</taxon>
        <taxon>Pseudomonadota</taxon>
        <taxon>Gammaproteobacteria</taxon>
        <taxon>Pseudomonadales</taxon>
        <taxon>Pseudomonadaceae</taxon>
        <taxon>Pseudomonas</taxon>
    </lineage>
</organism>
<dbReference type="Proteomes" id="UP001054892">
    <property type="component" value="Unassembled WGS sequence"/>
</dbReference>